<evidence type="ECO:0000313" key="14">
    <source>
        <dbReference type="EMBL" id="QEA04777.1"/>
    </source>
</evidence>
<dbReference type="GO" id="GO:0006207">
    <property type="term" value="P:'de novo' pyrimidine nucleobase biosynthetic process"/>
    <property type="evidence" value="ECO:0007669"/>
    <property type="project" value="InterPro"/>
</dbReference>
<organism evidence="14">
    <name type="scientific">uncultured organism</name>
    <dbReference type="NCBI Taxonomy" id="155900"/>
    <lineage>
        <taxon>unclassified sequences</taxon>
        <taxon>environmental samples</taxon>
    </lineage>
</organism>
<evidence type="ECO:0000256" key="4">
    <source>
        <dbReference type="ARBA" id="ARBA00005161"/>
    </source>
</evidence>
<comment type="cofactor">
    <cofactor evidence="1">
        <name>FMN</name>
        <dbReference type="ChEBI" id="CHEBI:58210"/>
    </cofactor>
</comment>
<comment type="catalytic activity">
    <reaction evidence="12">
        <text>(S)-dihydroorotate + a quinone = orotate + a quinol</text>
        <dbReference type="Rhea" id="RHEA:30187"/>
        <dbReference type="ChEBI" id="CHEBI:24646"/>
        <dbReference type="ChEBI" id="CHEBI:30839"/>
        <dbReference type="ChEBI" id="CHEBI:30864"/>
        <dbReference type="ChEBI" id="CHEBI:132124"/>
        <dbReference type="EC" id="1.3.5.2"/>
    </reaction>
</comment>
<dbReference type="PANTHER" id="PTHR48109">
    <property type="entry name" value="DIHYDROOROTATE DEHYDROGENASE (QUINONE), MITOCHONDRIAL-RELATED"/>
    <property type="match status" value="1"/>
</dbReference>
<protein>
    <recommendedName>
        <fullName evidence="6">dihydroorotate dehydrogenase (quinone)</fullName>
        <ecNumber evidence="6">1.3.5.2</ecNumber>
    </recommendedName>
</protein>
<comment type="subcellular location">
    <subcellularLocation>
        <location evidence="3">Membrane</location>
    </subcellularLocation>
</comment>
<dbReference type="NCBIfam" id="NF003645">
    <property type="entry name" value="PRK05286.1-2"/>
    <property type="match status" value="1"/>
</dbReference>
<dbReference type="HAMAP" id="MF_00225">
    <property type="entry name" value="DHO_dh_type2"/>
    <property type="match status" value="1"/>
</dbReference>
<evidence type="ECO:0000256" key="12">
    <source>
        <dbReference type="ARBA" id="ARBA00048639"/>
    </source>
</evidence>
<dbReference type="NCBIfam" id="NF003646">
    <property type="entry name" value="PRK05286.1-4"/>
    <property type="match status" value="1"/>
</dbReference>
<evidence type="ECO:0000256" key="8">
    <source>
        <dbReference type="ARBA" id="ARBA00022643"/>
    </source>
</evidence>
<evidence type="ECO:0000256" key="9">
    <source>
        <dbReference type="ARBA" id="ARBA00022975"/>
    </source>
</evidence>
<dbReference type="EC" id="1.3.5.2" evidence="6"/>
<keyword evidence="8" id="KW-0288">FMN</keyword>
<dbReference type="PANTHER" id="PTHR48109:SF4">
    <property type="entry name" value="DIHYDROOROTATE DEHYDROGENASE (QUINONE), MITOCHONDRIAL"/>
    <property type="match status" value="1"/>
</dbReference>
<keyword evidence="7" id="KW-0285">Flavoprotein</keyword>
<feature type="domain" description="Dihydroorotate dehydrogenase catalytic" evidence="13">
    <location>
        <begin position="46"/>
        <end position="335"/>
    </location>
</feature>
<comment type="pathway">
    <text evidence="4">Pyrimidine metabolism; UMP biosynthesis via de novo pathway; orotate from (S)-dihydroorotate (quinone route): step 1/1.</text>
</comment>
<dbReference type="GO" id="GO:0044205">
    <property type="term" value="P:'de novo' UMP biosynthetic process"/>
    <property type="evidence" value="ECO:0007669"/>
    <property type="project" value="UniProtKB-UniPathway"/>
</dbReference>
<accession>A0A5B8RDI1</accession>
<gene>
    <name evidence="14" type="primary">pyrD</name>
    <name evidence="14" type="ORF">KBTEX_01085</name>
</gene>
<dbReference type="InterPro" id="IPR012135">
    <property type="entry name" value="Dihydroorotate_DH_1_2"/>
</dbReference>
<dbReference type="PIRSF" id="PIRSF000164">
    <property type="entry name" value="DHO_oxidase"/>
    <property type="match status" value="1"/>
</dbReference>
<evidence type="ECO:0000256" key="2">
    <source>
        <dbReference type="ARBA" id="ARBA00003125"/>
    </source>
</evidence>
<evidence type="ECO:0000256" key="10">
    <source>
        <dbReference type="ARBA" id="ARBA00023002"/>
    </source>
</evidence>
<comment type="function">
    <text evidence="2">Catalyzes the conversion of dihydroorotate to orotate with quinone as electron acceptor.</text>
</comment>
<evidence type="ECO:0000256" key="3">
    <source>
        <dbReference type="ARBA" id="ARBA00004370"/>
    </source>
</evidence>
<keyword evidence="10 14" id="KW-0560">Oxidoreductase</keyword>
<evidence type="ECO:0000256" key="11">
    <source>
        <dbReference type="ARBA" id="ARBA00023136"/>
    </source>
</evidence>
<proteinExistence type="inferred from homology"/>
<evidence type="ECO:0000256" key="5">
    <source>
        <dbReference type="ARBA" id="ARBA00005359"/>
    </source>
</evidence>
<evidence type="ECO:0000256" key="1">
    <source>
        <dbReference type="ARBA" id="ARBA00001917"/>
    </source>
</evidence>
<dbReference type="GO" id="GO:0106430">
    <property type="term" value="F:dihydroorotate dehydrogenase (quinone) activity"/>
    <property type="evidence" value="ECO:0007669"/>
    <property type="project" value="UniProtKB-EC"/>
</dbReference>
<sequence length="347" mass="36739">MYRLIRPLLFSLDAERAHELTLAGLDRLHALGLNGLAARPPAGDPVTVMGLRFPNPVGLAAGLDKNGDHVDALGALGFGFVEVGTVTPRPQPGNPRPRLFRLPGDTALINRFGFNNKGVDHLVGRLQARRFEGVVGVNIGKNRDTPLTAAVDDYRHCLERVYAHADYVVVNVSSPNTPGLRELQGGDHLGALLEAVCETRERLTGRHGRRVPLVIKISPDMAAGEVAVMAERVLACGIDGVTATNTTLSRDGLTDSRMAAETGGLSGAPLRDRAGRTLTQLAGALDGRVPLIGVGGITCDDDAAARRRAGAALIQLYTGLIYRGPGLIGECARALRDESLRPSPAET</sequence>
<dbReference type="InterPro" id="IPR005719">
    <property type="entry name" value="Dihydroorotate_DH_2"/>
</dbReference>
<keyword evidence="11" id="KW-0472">Membrane</keyword>
<evidence type="ECO:0000256" key="7">
    <source>
        <dbReference type="ARBA" id="ARBA00022630"/>
    </source>
</evidence>
<dbReference type="NCBIfam" id="TIGR01036">
    <property type="entry name" value="pyrD_sub2"/>
    <property type="match status" value="1"/>
</dbReference>
<dbReference type="PROSITE" id="PS00911">
    <property type="entry name" value="DHODEHASE_1"/>
    <property type="match status" value="1"/>
</dbReference>
<dbReference type="GO" id="GO:0005886">
    <property type="term" value="C:plasma membrane"/>
    <property type="evidence" value="ECO:0007669"/>
    <property type="project" value="TreeGrafter"/>
</dbReference>
<dbReference type="AlphaFoldDB" id="A0A5B8RDI1"/>
<dbReference type="InterPro" id="IPR050074">
    <property type="entry name" value="DHO_dehydrogenase"/>
</dbReference>
<dbReference type="CDD" id="cd04738">
    <property type="entry name" value="DHOD_2_like"/>
    <property type="match status" value="1"/>
</dbReference>
<dbReference type="InterPro" id="IPR001295">
    <property type="entry name" value="Dihydroorotate_DH_CS"/>
</dbReference>
<dbReference type="SUPFAM" id="SSF51395">
    <property type="entry name" value="FMN-linked oxidoreductases"/>
    <property type="match status" value="1"/>
</dbReference>
<evidence type="ECO:0000256" key="6">
    <source>
        <dbReference type="ARBA" id="ARBA00012791"/>
    </source>
</evidence>
<dbReference type="NCBIfam" id="NF003652">
    <property type="entry name" value="PRK05286.2-5"/>
    <property type="match status" value="1"/>
</dbReference>
<dbReference type="UniPathway" id="UPA00070">
    <property type="reaction ID" value="UER00946"/>
</dbReference>
<dbReference type="InterPro" id="IPR013785">
    <property type="entry name" value="Aldolase_TIM"/>
</dbReference>
<name>A0A5B8RDI1_9ZZZZ</name>
<dbReference type="NCBIfam" id="NF003644">
    <property type="entry name" value="PRK05286.1-1"/>
    <property type="match status" value="1"/>
</dbReference>
<dbReference type="Pfam" id="PF01180">
    <property type="entry name" value="DHO_dh"/>
    <property type="match status" value="1"/>
</dbReference>
<dbReference type="InterPro" id="IPR005720">
    <property type="entry name" value="Dihydroorotate_DH_cat"/>
</dbReference>
<comment type="similarity">
    <text evidence="5">Belongs to the dihydroorotate dehydrogenase family. Type 2 subfamily.</text>
</comment>
<dbReference type="EMBL" id="MN079088">
    <property type="protein sequence ID" value="QEA04777.1"/>
    <property type="molecule type" value="Genomic_DNA"/>
</dbReference>
<keyword evidence="9" id="KW-0665">Pyrimidine biosynthesis</keyword>
<reference evidence="14" key="1">
    <citation type="submission" date="2019-06" db="EMBL/GenBank/DDBJ databases">
        <authorList>
            <person name="Murdoch R.W."/>
            <person name="Fathepure B."/>
        </authorList>
    </citation>
    <scope>NUCLEOTIDE SEQUENCE</scope>
</reference>
<evidence type="ECO:0000259" key="13">
    <source>
        <dbReference type="Pfam" id="PF01180"/>
    </source>
</evidence>
<dbReference type="Gene3D" id="3.20.20.70">
    <property type="entry name" value="Aldolase class I"/>
    <property type="match status" value="1"/>
</dbReference>